<feature type="compositionally biased region" description="Acidic residues" evidence="1">
    <location>
        <begin position="160"/>
        <end position="174"/>
    </location>
</feature>
<feature type="region of interest" description="Disordered" evidence="1">
    <location>
        <begin position="1"/>
        <end position="35"/>
    </location>
</feature>
<organism evidence="2 3">
    <name type="scientific">Panicum virgatum</name>
    <name type="common">Blackwell switchgrass</name>
    <dbReference type="NCBI Taxonomy" id="38727"/>
    <lineage>
        <taxon>Eukaryota</taxon>
        <taxon>Viridiplantae</taxon>
        <taxon>Streptophyta</taxon>
        <taxon>Embryophyta</taxon>
        <taxon>Tracheophyta</taxon>
        <taxon>Spermatophyta</taxon>
        <taxon>Magnoliopsida</taxon>
        <taxon>Liliopsida</taxon>
        <taxon>Poales</taxon>
        <taxon>Poaceae</taxon>
        <taxon>PACMAD clade</taxon>
        <taxon>Panicoideae</taxon>
        <taxon>Panicodae</taxon>
        <taxon>Paniceae</taxon>
        <taxon>Panicinae</taxon>
        <taxon>Panicum</taxon>
        <taxon>Panicum sect. Hiantes</taxon>
    </lineage>
</organism>
<evidence type="ECO:0000313" key="3">
    <source>
        <dbReference type="Proteomes" id="UP000823388"/>
    </source>
</evidence>
<sequence length="174" mass="18549">MEDDRFDPLAHEDDYAGTQAWQSQTQHAGTSCGRGGFDLNSQASAAEGFPGLREYENFQQSSDVDLNPARGHPSMVPPPLHAPTMPTSTRHLNFGSFSAGAGGGVPYDRGAGSRQRTTTPPPPPPRHAARNVGGSQRGRRPHAARNVGRGSASGAGVLDENYEEQMEEDVEVLV</sequence>
<reference evidence="2" key="1">
    <citation type="submission" date="2020-05" db="EMBL/GenBank/DDBJ databases">
        <title>WGS assembly of Panicum virgatum.</title>
        <authorList>
            <person name="Lovell J.T."/>
            <person name="Jenkins J."/>
            <person name="Shu S."/>
            <person name="Juenger T.E."/>
            <person name="Schmutz J."/>
        </authorList>
    </citation>
    <scope>NUCLEOTIDE SEQUENCE</scope>
    <source>
        <strain evidence="2">AP13</strain>
    </source>
</reference>
<accession>A0A8T0UK80</accession>
<evidence type="ECO:0000313" key="2">
    <source>
        <dbReference type="EMBL" id="KAG2622508.1"/>
    </source>
</evidence>
<protein>
    <submittedName>
        <fullName evidence="2">Uncharacterized protein</fullName>
    </submittedName>
</protein>
<comment type="caution">
    <text evidence="2">The sequence shown here is derived from an EMBL/GenBank/DDBJ whole genome shotgun (WGS) entry which is preliminary data.</text>
</comment>
<gene>
    <name evidence="2" type="ORF">PVAP13_3NG263201</name>
</gene>
<proteinExistence type="predicted"/>
<dbReference type="PROSITE" id="PS51257">
    <property type="entry name" value="PROKAR_LIPOPROTEIN"/>
    <property type="match status" value="1"/>
</dbReference>
<dbReference type="EMBL" id="CM029042">
    <property type="protein sequence ID" value="KAG2622508.1"/>
    <property type="molecule type" value="Genomic_DNA"/>
</dbReference>
<keyword evidence="3" id="KW-1185">Reference proteome</keyword>
<feature type="compositionally biased region" description="Polar residues" evidence="1">
    <location>
        <begin position="19"/>
        <end position="29"/>
    </location>
</feature>
<dbReference type="AlphaFoldDB" id="A0A8T0UK80"/>
<dbReference type="Proteomes" id="UP000823388">
    <property type="component" value="Chromosome 3N"/>
</dbReference>
<feature type="compositionally biased region" description="Basic and acidic residues" evidence="1">
    <location>
        <begin position="1"/>
        <end position="14"/>
    </location>
</feature>
<evidence type="ECO:0000256" key="1">
    <source>
        <dbReference type="SAM" id="MobiDB-lite"/>
    </source>
</evidence>
<name>A0A8T0UK80_PANVG</name>
<feature type="region of interest" description="Disordered" evidence="1">
    <location>
        <begin position="58"/>
        <end position="174"/>
    </location>
</feature>